<feature type="compositionally biased region" description="Basic and acidic residues" evidence="1">
    <location>
        <begin position="203"/>
        <end position="213"/>
    </location>
</feature>
<protein>
    <submittedName>
        <fullName evidence="2">Uncharacterized protein</fullName>
    </submittedName>
</protein>
<comment type="caution">
    <text evidence="2">The sequence shown here is derived from an EMBL/GenBank/DDBJ whole genome shotgun (WGS) entry which is preliminary data.</text>
</comment>
<dbReference type="STRING" id="76728.AQ490_03965"/>
<feature type="compositionally biased region" description="Basic and acidic residues" evidence="1">
    <location>
        <begin position="240"/>
        <end position="257"/>
    </location>
</feature>
<gene>
    <name evidence="2" type="ORF">AQ490_03965</name>
</gene>
<organism evidence="2 3">
    <name type="scientific">Wenjunlia vitaminophila</name>
    <name type="common">Streptomyces vitaminophilus</name>
    <dbReference type="NCBI Taxonomy" id="76728"/>
    <lineage>
        <taxon>Bacteria</taxon>
        <taxon>Bacillati</taxon>
        <taxon>Actinomycetota</taxon>
        <taxon>Actinomycetes</taxon>
        <taxon>Kitasatosporales</taxon>
        <taxon>Streptomycetaceae</taxon>
        <taxon>Wenjunlia</taxon>
    </lineage>
</organism>
<dbReference type="RefSeq" id="WP_020557897.1">
    <property type="nucleotide sequence ID" value="NZ_LLZU01000024.1"/>
</dbReference>
<evidence type="ECO:0000313" key="2">
    <source>
        <dbReference type="EMBL" id="KRV48420.1"/>
    </source>
</evidence>
<feature type="region of interest" description="Disordered" evidence="1">
    <location>
        <begin position="113"/>
        <end position="305"/>
    </location>
</feature>
<feature type="compositionally biased region" description="Basic and acidic residues" evidence="1">
    <location>
        <begin position="163"/>
        <end position="172"/>
    </location>
</feature>
<dbReference type="EMBL" id="LLZU01000024">
    <property type="protein sequence ID" value="KRV48420.1"/>
    <property type="molecule type" value="Genomic_DNA"/>
</dbReference>
<name>A0A0T6LR03_WENVI</name>
<keyword evidence="3" id="KW-1185">Reference proteome</keyword>
<dbReference type="Proteomes" id="UP000050867">
    <property type="component" value="Unassembled WGS sequence"/>
</dbReference>
<feature type="compositionally biased region" description="Basic and acidic residues" evidence="1">
    <location>
        <begin position="14"/>
        <end position="25"/>
    </location>
</feature>
<feature type="compositionally biased region" description="Acidic residues" evidence="1">
    <location>
        <begin position="282"/>
        <end position="293"/>
    </location>
</feature>
<accession>A0A0T6LR03</accession>
<proteinExistence type="predicted"/>
<feature type="compositionally biased region" description="Pro residues" evidence="1">
    <location>
        <begin position="131"/>
        <end position="140"/>
    </location>
</feature>
<reference evidence="2 3" key="1">
    <citation type="submission" date="2015-10" db="EMBL/GenBank/DDBJ databases">
        <title>Draft genome sequence of pyrrolomycin-producing Streptomyces vitaminophilus.</title>
        <authorList>
            <person name="Graham D.E."/>
            <person name="Mahan K.M."/>
            <person name="Klingeman D.M."/>
            <person name="Hettich R.L."/>
            <person name="Parry R.J."/>
        </authorList>
    </citation>
    <scope>NUCLEOTIDE SEQUENCE [LARGE SCALE GENOMIC DNA]</scope>
    <source>
        <strain evidence="2 3">ATCC 31673</strain>
    </source>
</reference>
<evidence type="ECO:0000256" key="1">
    <source>
        <dbReference type="SAM" id="MobiDB-lite"/>
    </source>
</evidence>
<feature type="region of interest" description="Disordered" evidence="1">
    <location>
        <begin position="1"/>
        <end position="25"/>
    </location>
</feature>
<dbReference type="AlphaFoldDB" id="A0A0T6LR03"/>
<evidence type="ECO:0000313" key="3">
    <source>
        <dbReference type="Proteomes" id="UP000050867"/>
    </source>
</evidence>
<sequence>MDAENFDGAALRRLAGDDPADRMSDRTAGELAQVLAAAAGPCGADPEGEEQAVAMFHAARVKGATRRRRARPVPPLRWWVRRLGAAPSTAVAVVASVVLGSGIALAGVGVPLLPPDQEHPPQQPGSVRSTPAPPPSPTDPPSDTRRSGEPPPGSATGSPSSSDGERRAREEAAVEDGGPEGGGTGATDVPQPPPREAATQDPTHQEGGSRDHEDQDENQDENRTGGSPDTSELPRPGSSTRDRTGDRDEVQYPERSADTSGDDEQAADSTAAYPQGARTTAPDDDGGWDDGGWDDGGTGRHRDRR</sequence>